<keyword evidence="5" id="KW-0206">Cytoskeleton</keyword>
<keyword evidence="6 7" id="KW-0505">Motor protein</keyword>
<dbReference type="Pfam" id="PF00225">
    <property type="entry name" value="Kinesin"/>
    <property type="match status" value="1"/>
</dbReference>
<organism evidence="11 12">
    <name type="scientific">Aotus nancymaae</name>
    <name type="common">Ma's night monkey</name>
    <dbReference type="NCBI Taxonomy" id="37293"/>
    <lineage>
        <taxon>Eukaryota</taxon>
        <taxon>Metazoa</taxon>
        <taxon>Chordata</taxon>
        <taxon>Craniata</taxon>
        <taxon>Vertebrata</taxon>
        <taxon>Euteleostomi</taxon>
        <taxon>Mammalia</taxon>
        <taxon>Eutheria</taxon>
        <taxon>Euarchontoglires</taxon>
        <taxon>Primates</taxon>
        <taxon>Haplorrhini</taxon>
        <taxon>Platyrrhini</taxon>
        <taxon>Aotidae</taxon>
        <taxon>Aotus</taxon>
    </lineage>
</organism>
<dbReference type="GO" id="GO:0007018">
    <property type="term" value="P:microtubule-based movement"/>
    <property type="evidence" value="ECO:0007669"/>
    <property type="project" value="InterPro"/>
</dbReference>
<dbReference type="InterPro" id="IPR056524">
    <property type="entry name" value="KIF6/9_C"/>
</dbReference>
<keyword evidence="12" id="KW-1185">Reference proteome</keyword>
<evidence type="ECO:0000256" key="9">
    <source>
        <dbReference type="SAM" id="MobiDB-lite"/>
    </source>
</evidence>
<keyword evidence="3 6" id="KW-0547">Nucleotide-binding</keyword>
<feature type="coiled-coil region" evidence="8">
    <location>
        <begin position="640"/>
        <end position="677"/>
    </location>
</feature>
<dbReference type="SMART" id="SM00129">
    <property type="entry name" value="KISc"/>
    <property type="match status" value="1"/>
</dbReference>
<dbReference type="GO" id="GO:0005874">
    <property type="term" value="C:microtubule"/>
    <property type="evidence" value="ECO:0007669"/>
    <property type="project" value="UniProtKB-KW"/>
</dbReference>
<evidence type="ECO:0000256" key="3">
    <source>
        <dbReference type="ARBA" id="ARBA00022741"/>
    </source>
</evidence>
<dbReference type="PROSITE" id="PS00411">
    <property type="entry name" value="KINESIN_MOTOR_1"/>
    <property type="match status" value="1"/>
</dbReference>
<dbReference type="PANTHER" id="PTHR47968">
    <property type="entry name" value="CENTROMERE PROTEIN E"/>
    <property type="match status" value="1"/>
</dbReference>
<feature type="binding site" evidence="6">
    <location>
        <begin position="97"/>
        <end position="104"/>
    </location>
    <ligand>
        <name>ATP</name>
        <dbReference type="ChEBI" id="CHEBI:30616"/>
    </ligand>
</feature>
<evidence type="ECO:0000313" key="11">
    <source>
        <dbReference type="Ensembl" id="ENSANAP00000001087.1"/>
    </source>
</evidence>
<evidence type="ECO:0000256" key="5">
    <source>
        <dbReference type="ARBA" id="ARBA00023212"/>
    </source>
</evidence>
<dbReference type="InterPro" id="IPR027417">
    <property type="entry name" value="P-loop_NTPase"/>
</dbReference>
<name>A0A2K5BX99_AOTNA</name>
<dbReference type="OMA" id="DFDLWYQ"/>
<evidence type="ECO:0000256" key="4">
    <source>
        <dbReference type="ARBA" id="ARBA00022840"/>
    </source>
</evidence>
<dbReference type="AlphaFoldDB" id="A0A2K5BX99"/>
<keyword evidence="8" id="KW-0175">Coiled coil</keyword>
<dbReference type="InterPro" id="IPR027640">
    <property type="entry name" value="Kinesin-like_fam"/>
</dbReference>
<dbReference type="PRINTS" id="PR00380">
    <property type="entry name" value="KINESINHEAVY"/>
</dbReference>
<dbReference type="Proteomes" id="UP000233020">
    <property type="component" value="Unplaced"/>
</dbReference>
<dbReference type="InterPro" id="IPR001752">
    <property type="entry name" value="Kinesin_motor_dom"/>
</dbReference>
<evidence type="ECO:0000313" key="12">
    <source>
        <dbReference type="Proteomes" id="UP000233020"/>
    </source>
</evidence>
<accession>A0A2K5BX99</accession>
<dbReference type="FunFam" id="3.40.850.10:FF:000039">
    <property type="entry name" value="Kinesin-like protein"/>
    <property type="match status" value="1"/>
</dbReference>
<comment type="similarity">
    <text evidence="6 7">Belongs to the TRAFAC class myosin-kinesin ATPase superfamily. Kinesin family.</text>
</comment>
<evidence type="ECO:0000259" key="10">
    <source>
        <dbReference type="PROSITE" id="PS50067"/>
    </source>
</evidence>
<dbReference type="GO" id="GO:0003777">
    <property type="term" value="F:microtubule motor activity"/>
    <property type="evidence" value="ECO:0007669"/>
    <property type="project" value="InterPro"/>
</dbReference>
<dbReference type="PANTHER" id="PTHR47968:SF67">
    <property type="entry name" value="KINESIN MOTOR DOMAIN-CONTAINING PROTEIN"/>
    <property type="match status" value="1"/>
</dbReference>
<dbReference type="SUPFAM" id="SSF52540">
    <property type="entry name" value="P-loop containing nucleoside triphosphate hydrolases"/>
    <property type="match status" value="1"/>
</dbReference>
<dbReference type="GeneTree" id="ENSGT00940000157697"/>
<protein>
    <recommendedName>
        <fullName evidence="7">Kinesin-like protein</fullName>
    </recommendedName>
</protein>
<evidence type="ECO:0000256" key="7">
    <source>
        <dbReference type="RuleBase" id="RU000394"/>
    </source>
</evidence>
<keyword evidence="4 6" id="KW-0067">ATP-binding</keyword>
<dbReference type="GO" id="GO:0008017">
    <property type="term" value="F:microtubule binding"/>
    <property type="evidence" value="ECO:0007669"/>
    <property type="project" value="InterPro"/>
</dbReference>
<comment type="subcellular location">
    <subcellularLocation>
        <location evidence="1">Cytoplasm</location>
        <location evidence="1">Cytoskeleton</location>
    </subcellularLocation>
</comment>
<feature type="compositionally biased region" description="Low complexity" evidence="9">
    <location>
        <begin position="736"/>
        <end position="753"/>
    </location>
</feature>
<dbReference type="PROSITE" id="PS50067">
    <property type="entry name" value="KINESIN_MOTOR_2"/>
    <property type="match status" value="1"/>
</dbReference>
<evidence type="ECO:0000256" key="1">
    <source>
        <dbReference type="ARBA" id="ARBA00004245"/>
    </source>
</evidence>
<evidence type="ECO:0000256" key="6">
    <source>
        <dbReference type="PROSITE-ProRule" id="PRU00283"/>
    </source>
</evidence>
<evidence type="ECO:0000256" key="2">
    <source>
        <dbReference type="ARBA" id="ARBA00022490"/>
    </source>
</evidence>
<dbReference type="InterPro" id="IPR036961">
    <property type="entry name" value="Kinesin_motor_dom_sf"/>
</dbReference>
<dbReference type="Ensembl" id="ENSANAT00000010014.1">
    <property type="protein sequence ID" value="ENSANAP00000001087.1"/>
    <property type="gene ID" value="ENSANAG00000009069.1"/>
</dbReference>
<keyword evidence="2" id="KW-0963">Cytoplasm</keyword>
<reference evidence="11" key="1">
    <citation type="submission" date="2025-08" db="UniProtKB">
        <authorList>
            <consortium name="Ensembl"/>
        </authorList>
    </citation>
    <scope>IDENTIFICATION</scope>
</reference>
<evidence type="ECO:0000256" key="8">
    <source>
        <dbReference type="SAM" id="Coils"/>
    </source>
</evidence>
<dbReference type="GO" id="GO:0005524">
    <property type="term" value="F:ATP binding"/>
    <property type="evidence" value="ECO:0007669"/>
    <property type="project" value="UniProtKB-UniRule"/>
</dbReference>
<dbReference type="Gene3D" id="3.40.850.10">
    <property type="entry name" value="Kinesin motor domain"/>
    <property type="match status" value="1"/>
</dbReference>
<feature type="region of interest" description="Disordered" evidence="9">
    <location>
        <begin position="500"/>
        <end position="530"/>
    </location>
</feature>
<reference evidence="11" key="2">
    <citation type="submission" date="2025-09" db="UniProtKB">
        <authorList>
            <consortium name="Ensembl"/>
        </authorList>
    </citation>
    <scope>IDENTIFICATION</scope>
</reference>
<gene>
    <name evidence="11" type="primary">KIF6</name>
</gene>
<feature type="region of interest" description="Disordered" evidence="9">
    <location>
        <begin position="733"/>
        <end position="771"/>
    </location>
</feature>
<feature type="domain" description="Kinesin motor" evidence="10">
    <location>
        <begin position="5"/>
        <end position="345"/>
    </location>
</feature>
<sequence>MVKQTIQIFARVKPPVRKHQQGIYSIDEDEKLIPSLEIIVPRDLADGFVNNKRESYKFKFQRIFDQDANQETIFENIAKPVAESFLTGYNGTIFAYGQTGSGKTFTITGGAERYSDRGIIPRTLSYIFEQLQKDSSKIYTTHISYLEIYNECGRDLLDPRHEASSLEDLPKVTILEDPDQNIHLKNLSLHQATTEEEALNLLFLGDTNRMIAETPMNQASTRSHCIFTVHLSSKEPGSATVRHAKLHLVDLAGSERVAKTGVGGHLLTEAKYINLSLHYLEQVIIALSEKHRSHIPYRNSMMTSVLRDSLGGNCMTTMIATLSLEKRNLDESISTCRFAQRVALIKNEAVLNEEIDPRLMIKHLQKEIQELKDELAMVTGEPRTEALTEAELLQLEKLITSFLEDQDPESRLEVGADMRKIHHCFHHLKKLLNDKKILGNNTVSSESKDQDCQEPLKEEEYRKLQDILKQRDNEINILVNMLKKEKKKVQEVLYLPAKDRREFRHSQSPPFPPGNPEEGQRMPLSSAPSQAQDFSTLGYRSSLLHQKTGMREEMSLGRQEAFEIFKRDHADSVTIDDNKQILKQRFSEAKALGESINEARSKIGHLKEEITQRHIQQVALGISENMAVPPTPDQQEEKLRSQLEEEKRRYKTMFTRLKALKVEIEHLQLLMDKAKVKLQKEFEVWWAEEATNLQVNSPAVNSLNHKKPFLQTSESQRELSQLLSNKSDVNARKILPSPCSSPHSQKQSSTSTPLEDSIPERPVSSIPLTGDSQTDSDILAFIKARQRILQKKCLGSN</sequence>
<keyword evidence="7" id="KW-0493">Microtubule</keyword>
<dbReference type="InterPro" id="IPR019821">
    <property type="entry name" value="Kinesin_motor_CS"/>
</dbReference>
<proteinExistence type="inferred from homology"/>
<dbReference type="Pfam" id="PF23735">
    <property type="entry name" value="KIF9"/>
    <property type="match status" value="1"/>
</dbReference>